<dbReference type="Pfam" id="PF13419">
    <property type="entry name" value="HAD_2"/>
    <property type="match status" value="1"/>
</dbReference>
<evidence type="ECO:0000313" key="15">
    <source>
        <dbReference type="Proteomes" id="UP000324170"/>
    </source>
</evidence>
<evidence type="ECO:0000256" key="6">
    <source>
        <dbReference type="ARBA" id="ARBA00022723"/>
    </source>
</evidence>
<dbReference type="FunFam" id="3.40.50.1000:FF:000022">
    <property type="entry name" value="Phosphoglycolate phosphatase"/>
    <property type="match status" value="1"/>
</dbReference>
<comment type="cofactor">
    <cofactor evidence="2 11">
        <name>Mg(2+)</name>
        <dbReference type="ChEBI" id="CHEBI:18420"/>
    </cofactor>
</comment>
<dbReference type="PANTHER" id="PTHR43434:SF1">
    <property type="entry name" value="PHOSPHOGLYCOLATE PHOSPHATASE"/>
    <property type="match status" value="1"/>
</dbReference>
<dbReference type="HOGENOM" id="CLU_045011_19_1_6"/>
<dbReference type="GO" id="GO:0046872">
    <property type="term" value="F:metal ion binding"/>
    <property type="evidence" value="ECO:0007669"/>
    <property type="project" value="UniProtKB-KW"/>
</dbReference>
<dbReference type="Proteomes" id="UP000324170">
    <property type="component" value="Unassembled WGS sequence"/>
</dbReference>
<organism evidence="12 14">
    <name type="scientific">Xenorhabdus doucetiae</name>
    <dbReference type="NCBI Taxonomy" id="351671"/>
    <lineage>
        <taxon>Bacteria</taxon>
        <taxon>Pseudomonadati</taxon>
        <taxon>Pseudomonadota</taxon>
        <taxon>Gammaproteobacteria</taxon>
        <taxon>Enterobacterales</taxon>
        <taxon>Morganellaceae</taxon>
        <taxon>Xenorhabdus</taxon>
    </lineage>
</organism>
<feature type="binding site" evidence="11">
    <location>
        <position position="15"/>
    </location>
    <ligand>
        <name>Mg(2+)</name>
        <dbReference type="ChEBI" id="CHEBI:18420"/>
    </ligand>
</feature>
<evidence type="ECO:0000313" key="13">
    <source>
        <dbReference type="EMBL" id="TYP07482.1"/>
    </source>
</evidence>
<evidence type="ECO:0000256" key="8">
    <source>
        <dbReference type="ARBA" id="ARBA00022842"/>
    </source>
</evidence>
<keyword evidence="10 11" id="KW-0119">Carbohydrate metabolism</keyword>
<dbReference type="NCBIfam" id="NF009697">
    <property type="entry name" value="PRK13222.1-4"/>
    <property type="match status" value="1"/>
</dbReference>
<dbReference type="GO" id="GO:0005975">
    <property type="term" value="P:carbohydrate metabolic process"/>
    <property type="evidence" value="ECO:0007669"/>
    <property type="project" value="InterPro"/>
</dbReference>
<evidence type="ECO:0000256" key="11">
    <source>
        <dbReference type="HAMAP-Rule" id="MF_00495"/>
    </source>
</evidence>
<evidence type="ECO:0000256" key="5">
    <source>
        <dbReference type="ARBA" id="ARBA00013078"/>
    </source>
</evidence>
<dbReference type="EMBL" id="VNHN01000023">
    <property type="protein sequence ID" value="TYP07482.1"/>
    <property type="molecule type" value="Genomic_DNA"/>
</dbReference>
<evidence type="ECO:0000256" key="2">
    <source>
        <dbReference type="ARBA" id="ARBA00001946"/>
    </source>
</evidence>
<dbReference type="UniPathway" id="UPA00865">
    <property type="reaction ID" value="UER00834"/>
</dbReference>
<name>A0A068QLY9_9GAMM</name>
<dbReference type="EMBL" id="FO704550">
    <property type="protein sequence ID" value="CDG15777.1"/>
    <property type="molecule type" value="Genomic_DNA"/>
</dbReference>
<comment type="cofactor">
    <cofactor evidence="11">
        <name>chloride</name>
        <dbReference type="ChEBI" id="CHEBI:17996"/>
    </cofactor>
</comment>
<dbReference type="InterPro" id="IPR041492">
    <property type="entry name" value="HAD_2"/>
</dbReference>
<evidence type="ECO:0000256" key="4">
    <source>
        <dbReference type="ARBA" id="ARBA00006171"/>
    </source>
</evidence>
<dbReference type="HAMAP" id="MF_00495">
    <property type="entry name" value="GPH_hydrolase_bact"/>
    <property type="match status" value="1"/>
</dbReference>
<dbReference type="SFLD" id="SFLDS00003">
    <property type="entry name" value="Haloacid_Dehalogenase"/>
    <property type="match status" value="1"/>
</dbReference>
<dbReference type="GO" id="GO:0008967">
    <property type="term" value="F:phosphoglycolate phosphatase activity"/>
    <property type="evidence" value="ECO:0007669"/>
    <property type="project" value="UniProtKB-UniRule"/>
</dbReference>
<dbReference type="InterPro" id="IPR023198">
    <property type="entry name" value="PGP-like_dom2"/>
</dbReference>
<reference evidence="12 14" key="1">
    <citation type="submission" date="2013-07" db="EMBL/GenBank/DDBJ databases">
        <authorList>
            <person name="Genoscope - CEA"/>
        </authorList>
    </citation>
    <scope>NUCLEOTIDE SEQUENCE [LARGE SCALE GENOMIC DNA]</scope>
    <source>
        <strain evidence="12">FRM16</strain>
        <strain evidence="14">FRM16 / DSM 17909</strain>
    </source>
</reference>
<dbReference type="SFLD" id="SFLDG01129">
    <property type="entry name" value="C1.5:_HAD__Beta-PGM__Phosphata"/>
    <property type="match status" value="1"/>
</dbReference>
<evidence type="ECO:0000313" key="14">
    <source>
        <dbReference type="Proteomes" id="UP000032721"/>
    </source>
</evidence>
<comment type="function">
    <text evidence="11">Specifically catalyzes the dephosphorylation of 2-phosphoglycolate. Is involved in the dissimilation of the intracellular 2-phosphoglycolate formed during the DNA repair of 3'-phosphoglycolate ends, a major class of DNA lesions induced by oxidative stress.</text>
</comment>
<comment type="subunit">
    <text evidence="11">Monomer.</text>
</comment>
<dbReference type="InterPro" id="IPR036412">
    <property type="entry name" value="HAD-like_sf"/>
</dbReference>
<dbReference type="GO" id="GO:0006281">
    <property type="term" value="P:DNA repair"/>
    <property type="evidence" value="ECO:0007669"/>
    <property type="project" value="TreeGrafter"/>
</dbReference>
<dbReference type="GO" id="GO:0005829">
    <property type="term" value="C:cytosol"/>
    <property type="evidence" value="ECO:0007669"/>
    <property type="project" value="TreeGrafter"/>
</dbReference>
<dbReference type="Gene3D" id="3.40.50.1000">
    <property type="entry name" value="HAD superfamily/HAD-like"/>
    <property type="match status" value="1"/>
</dbReference>
<dbReference type="KEGG" id="xdo:XDD1_0066"/>
<comment type="pathway">
    <text evidence="3 11">Organic acid metabolism; glycolate biosynthesis; glycolate from 2-phosphoglycolate: step 1/1.</text>
</comment>
<proteinExistence type="inferred from homology"/>
<dbReference type="STRING" id="351671.XDD1_0066"/>
<keyword evidence="15" id="KW-1185">Reference proteome</keyword>
<dbReference type="InterPro" id="IPR037512">
    <property type="entry name" value="PGPase_prok"/>
</dbReference>
<dbReference type="SFLD" id="SFLDG01135">
    <property type="entry name" value="C1.5.6:_HAD__Beta-PGM__Phospha"/>
    <property type="match status" value="1"/>
</dbReference>
<dbReference type="AlphaFoldDB" id="A0A068QLY9"/>
<dbReference type="InterPro" id="IPR050155">
    <property type="entry name" value="HAD-like_hydrolase_sf"/>
</dbReference>
<evidence type="ECO:0000256" key="9">
    <source>
        <dbReference type="ARBA" id="ARBA00023214"/>
    </source>
</evidence>
<dbReference type="NCBIfam" id="TIGR01509">
    <property type="entry name" value="HAD-SF-IA-v3"/>
    <property type="match status" value="1"/>
</dbReference>
<dbReference type="Proteomes" id="UP000032721">
    <property type="component" value="Chromosome"/>
</dbReference>
<dbReference type="OrthoDB" id="9776368at2"/>
<keyword evidence="6 11" id="KW-0479">Metal-binding</keyword>
<feature type="binding site" evidence="11">
    <location>
        <position position="17"/>
    </location>
    <ligand>
        <name>Mg(2+)</name>
        <dbReference type="ChEBI" id="CHEBI:18420"/>
    </ligand>
</feature>
<reference evidence="13 15" key="2">
    <citation type="submission" date="2019-07" db="EMBL/GenBank/DDBJ databases">
        <title>Genomic Encyclopedia of Type Strains, Phase I: the one thousand microbial genomes (KMG-I) project.</title>
        <authorList>
            <person name="Kyrpides N."/>
        </authorList>
    </citation>
    <scope>NUCLEOTIDE SEQUENCE [LARGE SCALE GENOMIC DNA]</scope>
    <source>
        <strain evidence="13 15">DSM 17909</strain>
    </source>
</reference>
<dbReference type="EC" id="3.1.3.18" evidence="5 11"/>
<comment type="catalytic activity">
    <reaction evidence="1 11">
        <text>2-phosphoglycolate + H2O = glycolate + phosphate</text>
        <dbReference type="Rhea" id="RHEA:14369"/>
        <dbReference type="ChEBI" id="CHEBI:15377"/>
        <dbReference type="ChEBI" id="CHEBI:29805"/>
        <dbReference type="ChEBI" id="CHEBI:43474"/>
        <dbReference type="ChEBI" id="CHEBI:58033"/>
        <dbReference type="EC" id="3.1.3.18"/>
    </reaction>
</comment>
<dbReference type="InterPro" id="IPR006439">
    <property type="entry name" value="HAD-SF_hydro_IA"/>
</dbReference>
<comment type="similarity">
    <text evidence="4 11">Belongs to the HAD-like hydrolase superfamily. CbbY/CbbZ/Gph/YieH family.</text>
</comment>
<evidence type="ECO:0000256" key="7">
    <source>
        <dbReference type="ARBA" id="ARBA00022801"/>
    </source>
</evidence>
<evidence type="ECO:0000256" key="10">
    <source>
        <dbReference type="ARBA" id="ARBA00023277"/>
    </source>
</evidence>
<dbReference type="NCBIfam" id="TIGR01449">
    <property type="entry name" value="PGP_bact"/>
    <property type="match status" value="1"/>
</dbReference>
<keyword evidence="8 11" id="KW-0460">Magnesium</keyword>
<keyword evidence="9 11" id="KW-0868">Chloride</keyword>
<dbReference type="PRINTS" id="PR00413">
    <property type="entry name" value="HADHALOGNASE"/>
</dbReference>
<evidence type="ECO:0000256" key="3">
    <source>
        <dbReference type="ARBA" id="ARBA00004818"/>
    </source>
</evidence>
<dbReference type="NCBIfam" id="TIGR01549">
    <property type="entry name" value="HAD-SF-IA-v1"/>
    <property type="match status" value="1"/>
</dbReference>
<evidence type="ECO:0000256" key="1">
    <source>
        <dbReference type="ARBA" id="ARBA00000830"/>
    </source>
</evidence>
<evidence type="ECO:0000313" key="12">
    <source>
        <dbReference type="EMBL" id="CDG15777.1"/>
    </source>
</evidence>
<keyword evidence="7 11" id="KW-0378">Hydrolase</keyword>
<dbReference type="PANTHER" id="PTHR43434">
    <property type="entry name" value="PHOSPHOGLYCOLATE PHOSPHATASE"/>
    <property type="match status" value="1"/>
</dbReference>
<dbReference type="CDD" id="cd16417">
    <property type="entry name" value="HAD_PGPase"/>
    <property type="match status" value="1"/>
</dbReference>
<dbReference type="SUPFAM" id="SSF56784">
    <property type="entry name" value="HAD-like"/>
    <property type="match status" value="1"/>
</dbReference>
<gene>
    <name evidence="13" type="ORF">LY16_01716</name>
    <name evidence="12" type="ORF">XDD1_0066</name>
</gene>
<accession>A0A068QLY9</accession>
<dbReference type="InterPro" id="IPR023214">
    <property type="entry name" value="HAD_sf"/>
</dbReference>
<dbReference type="RefSeq" id="WP_045967755.1">
    <property type="nucleotide sequence ID" value="NZ_CAWMED010000001.1"/>
</dbReference>
<sequence>MKNNVVKGIRAIAFDLDGTLVDSAGGLAEALDQALNTKGLPAAGKERVAVWIGNGADVMVERALMWAGAELSPELHNETRKLFDKYYETSVTTGSQLFPHVKETLAELAKYPLPMAIVTNKPTPFVAPLLESLGISEYFSLVLGGDDVKEKKPHPAPLYLTMGMFGLHKEELLFVGDSRNDILAAQAAGCPCVGLTYGYNYGESIALSQPNYVLDHFSDLLPTIGLSTLEPLSTLKIQDA</sequence>
<dbReference type="NCBIfam" id="NF009695">
    <property type="entry name" value="PRK13222.1-2"/>
    <property type="match status" value="1"/>
</dbReference>
<protein>
    <recommendedName>
        <fullName evidence="5 11">Phosphoglycolate phosphatase</fullName>
        <shortName evidence="11">PGP</shortName>
        <shortName evidence="11">PGPase</shortName>
        <ecNumber evidence="5 11">3.1.3.18</ecNumber>
    </recommendedName>
</protein>
<dbReference type="Gene3D" id="1.10.150.240">
    <property type="entry name" value="Putative phosphatase, domain 2"/>
    <property type="match status" value="1"/>
</dbReference>
<feature type="binding site" evidence="11">
    <location>
        <position position="177"/>
    </location>
    <ligand>
        <name>Mg(2+)</name>
        <dbReference type="ChEBI" id="CHEBI:18420"/>
    </ligand>
</feature>
<feature type="active site" description="Nucleophile" evidence="11">
    <location>
        <position position="15"/>
    </location>
</feature>
<dbReference type="GO" id="GO:0046295">
    <property type="term" value="P:glycolate biosynthetic process"/>
    <property type="evidence" value="ECO:0007669"/>
    <property type="project" value="UniProtKB-UniRule"/>
</dbReference>